<sequence>MKGVIFKCIFTSLPSMRPFESSLVAGFVGTLKLSEKEARALPGCVTHWKAAREFQKTKP</sequence>
<evidence type="ECO:0000313" key="2">
    <source>
        <dbReference type="Proteomes" id="UP000290289"/>
    </source>
</evidence>
<evidence type="ECO:0000313" key="1">
    <source>
        <dbReference type="EMBL" id="RXH83653.1"/>
    </source>
</evidence>
<keyword evidence="2" id="KW-1185">Reference proteome</keyword>
<name>A0A498IQX1_MALDO</name>
<organism evidence="1 2">
    <name type="scientific">Malus domestica</name>
    <name type="common">Apple</name>
    <name type="synonym">Pyrus malus</name>
    <dbReference type="NCBI Taxonomy" id="3750"/>
    <lineage>
        <taxon>Eukaryota</taxon>
        <taxon>Viridiplantae</taxon>
        <taxon>Streptophyta</taxon>
        <taxon>Embryophyta</taxon>
        <taxon>Tracheophyta</taxon>
        <taxon>Spermatophyta</taxon>
        <taxon>Magnoliopsida</taxon>
        <taxon>eudicotyledons</taxon>
        <taxon>Gunneridae</taxon>
        <taxon>Pentapetalae</taxon>
        <taxon>rosids</taxon>
        <taxon>fabids</taxon>
        <taxon>Rosales</taxon>
        <taxon>Rosaceae</taxon>
        <taxon>Amygdaloideae</taxon>
        <taxon>Maleae</taxon>
        <taxon>Malus</taxon>
    </lineage>
</organism>
<dbReference type="AlphaFoldDB" id="A0A498IQX1"/>
<proteinExistence type="predicted"/>
<protein>
    <submittedName>
        <fullName evidence="1">Uncharacterized protein</fullName>
    </submittedName>
</protein>
<gene>
    <name evidence="1" type="ORF">DVH24_005906</name>
</gene>
<dbReference type="Proteomes" id="UP000290289">
    <property type="component" value="Chromosome 11"/>
</dbReference>
<dbReference type="EMBL" id="RDQH01000337">
    <property type="protein sequence ID" value="RXH83653.1"/>
    <property type="molecule type" value="Genomic_DNA"/>
</dbReference>
<comment type="caution">
    <text evidence="1">The sequence shown here is derived from an EMBL/GenBank/DDBJ whole genome shotgun (WGS) entry which is preliminary data.</text>
</comment>
<accession>A0A498IQX1</accession>
<reference evidence="1 2" key="1">
    <citation type="submission" date="2018-10" db="EMBL/GenBank/DDBJ databases">
        <title>A high-quality apple genome assembly.</title>
        <authorList>
            <person name="Hu J."/>
        </authorList>
    </citation>
    <scope>NUCLEOTIDE SEQUENCE [LARGE SCALE GENOMIC DNA]</scope>
    <source>
        <strain evidence="2">cv. HFTH1</strain>
        <tissue evidence="1">Young leaf</tissue>
    </source>
</reference>